<name>A0A1M6R9N7_REIAG</name>
<feature type="transmembrane region" description="Helical" evidence="1">
    <location>
        <begin position="104"/>
        <end position="121"/>
    </location>
</feature>
<evidence type="ECO:0000313" key="3">
    <source>
        <dbReference type="Proteomes" id="UP000184474"/>
    </source>
</evidence>
<dbReference type="EMBL" id="FRAA01000004">
    <property type="protein sequence ID" value="SHK29193.1"/>
    <property type="molecule type" value="Genomic_DNA"/>
</dbReference>
<gene>
    <name evidence="2" type="ORF">SAMN04488028_10489</name>
</gene>
<dbReference type="Proteomes" id="UP000184474">
    <property type="component" value="Unassembled WGS sequence"/>
</dbReference>
<dbReference type="STRING" id="156994.SAMN04488028_10489"/>
<keyword evidence="1" id="KW-0472">Membrane</keyword>
<accession>A0A1M6R9N7</accession>
<dbReference type="RefSeq" id="WP_073122703.1">
    <property type="nucleotide sequence ID" value="NZ_FRAA01000004.1"/>
</dbReference>
<keyword evidence="1" id="KW-0812">Transmembrane</keyword>
<evidence type="ECO:0000313" key="2">
    <source>
        <dbReference type="EMBL" id="SHK29193.1"/>
    </source>
</evidence>
<reference evidence="3" key="1">
    <citation type="submission" date="2016-11" db="EMBL/GenBank/DDBJ databases">
        <authorList>
            <person name="Varghese N."/>
            <person name="Submissions S."/>
        </authorList>
    </citation>
    <scope>NUCLEOTIDE SEQUENCE [LARGE SCALE GENOMIC DNA]</scope>
    <source>
        <strain evidence="3">DSM 26134</strain>
    </source>
</reference>
<organism evidence="2 3">
    <name type="scientific">Reichenbachiella agariperforans</name>
    <dbReference type="NCBI Taxonomy" id="156994"/>
    <lineage>
        <taxon>Bacteria</taxon>
        <taxon>Pseudomonadati</taxon>
        <taxon>Bacteroidota</taxon>
        <taxon>Cytophagia</taxon>
        <taxon>Cytophagales</taxon>
        <taxon>Reichenbachiellaceae</taxon>
        <taxon>Reichenbachiella</taxon>
    </lineage>
</organism>
<protein>
    <submittedName>
        <fullName evidence="2">Uncharacterized protein</fullName>
    </submittedName>
</protein>
<keyword evidence="1" id="KW-1133">Transmembrane helix</keyword>
<feature type="transmembrane region" description="Helical" evidence="1">
    <location>
        <begin position="133"/>
        <end position="151"/>
    </location>
</feature>
<evidence type="ECO:0000256" key="1">
    <source>
        <dbReference type="SAM" id="Phobius"/>
    </source>
</evidence>
<keyword evidence="3" id="KW-1185">Reference proteome</keyword>
<dbReference type="AlphaFoldDB" id="A0A1M6R9N7"/>
<proteinExistence type="predicted"/>
<sequence length="172" mass="19483">MNKRNVVLLIFLLIGSISGYAQKRLIFQNDQLDESVEIKEGDYVKFRYKGYLNQEAEVESYVLEVTDAAVTFNPGGKKSEFRDDRTILLSDVTGFRKMYKLRPILAPITSLGVGIGIYYAIGTNDQFNNTEQLLYSLGATLGTSLLIKWVFKTDIKLKMSDGWYIRVVGGPY</sequence>